<comment type="subcellular location">
    <subcellularLocation>
        <location evidence="1">Membrane</location>
        <topology evidence="1">Multi-pass membrane protein</topology>
    </subcellularLocation>
</comment>
<dbReference type="PANTHER" id="PTHR43471:SF3">
    <property type="entry name" value="ABC TRANSPORTER PERMEASE PROTEIN NATB"/>
    <property type="match status" value="1"/>
</dbReference>
<feature type="transmembrane region" description="Helical" evidence="5">
    <location>
        <begin position="265"/>
        <end position="290"/>
    </location>
</feature>
<evidence type="ECO:0000256" key="5">
    <source>
        <dbReference type="SAM" id="Phobius"/>
    </source>
</evidence>
<evidence type="ECO:0000256" key="4">
    <source>
        <dbReference type="ARBA" id="ARBA00023136"/>
    </source>
</evidence>
<feature type="transmembrane region" description="Helical" evidence="5">
    <location>
        <begin position="181"/>
        <end position="207"/>
    </location>
</feature>
<evidence type="ECO:0000259" key="6">
    <source>
        <dbReference type="Pfam" id="PF12698"/>
    </source>
</evidence>
<dbReference type="EMBL" id="CP136137">
    <property type="protein sequence ID" value="WYY08689.1"/>
    <property type="molecule type" value="Genomic_DNA"/>
</dbReference>
<evidence type="ECO:0000256" key="1">
    <source>
        <dbReference type="ARBA" id="ARBA00004141"/>
    </source>
</evidence>
<keyword evidence="8" id="KW-1185">Reference proteome</keyword>
<feature type="transmembrane region" description="Helical" evidence="5">
    <location>
        <begin position="28"/>
        <end position="51"/>
    </location>
</feature>
<dbReference type="Pfam" id="PF12698">
    <property type="entry name" value="ABC2_membrane_3"/>
    <property type="match status" value="1"/>
</dbReference>
<feature type="transmembrane region" description="Helical" evidence="5">
    <location>
        <begin position="302"/>
        <end position="324"/>
    </location>
</feature>
<sequence length="401" mass="40849">MSTASTSTFAAIRLIAGREVLARIRTRAFLVGTGLMLLLAVGGGIALSLIVDHDSSPSTPTPTAVVAAGLSDAQRSAITATAEQLGAPVTLSEASADRARSEVDAGTSVAAVIDSDGTVTVYSKSDLSDSLQAAIRGGLATSQIQTALADAHVDPNALAAESKVAVQRANDAPDREIGERVVIAMVGLILLTYAIMQAGPAVSTGVIEEKSSRIVEILLAAVRPGALMAGKIIGIGLVSLLQLVLIGAAALLTVTATGLLTLPTVALSTALIALVGFVLGYLFFAALFAAAGSMVSRIEDSAGTVLPVTMFAFVSVYSGLFVVINPDSALAPYLTWIPPFSVSAVPIRIALGELSLLGAVGPTALMAAATAGCIWVAARIYRHSVLYSGAKVSWGQALRTR</sequence>
<evidence type="ECO:0000256" key="2">
    <source>
        <dbReference type="ARBA" id="ARBA00022692"/>
    </source>
</evidence>
<dbReference type="RefSeq" id="WP_169802474.1">
    <property type="nucleotide sequence ID" value="NZ_CP136137.1"/>
</dbReference>
<gene>
    <name evidence="7" type="ORF">RVF87_06430</name>
</gene>
<feature type="transmembrane region" description="Helical" evidence="5">
    <location>
        <begin position="228"/>
        <end position="253"/>
    </location>
</feature>
<name>A0ABZ2U4L2_9ACTN</name>
<dbReference type="InterPro" id="IPR013525">
    <property type="entry name" value="ABC2_TM"/>
</dbReference>
<keyword evidence="2 5" id="KW-0812">Transmembrane</keyword>
<evidence type="ECO:0000313" key="7">
    <source>
        <dbReference type="EMBL" id="WYY08689.1"/>
    </source>
</evidence>
<feature type="transmembrane region" description="Helical" evidence="5">
    <location>
        <begin position="356"/>
        <end position="378"/>
    </location>
</feature>
<protein>
    <submittedName>
        <fullName evidence="7">ABC transporter permease</fullName>
    </submittedName>
</protein>
<organism evidence="7 8">
    <name type="scientific">Gordonia hydrophobica</name>
    <dbReference type="NCBI Taxonomy" id="40516"/>
    <lineage>
        <taxon>Bacteria</taxon>
        <taxon>Bacillati</taxon>
        <taxon>Actinomycetota</taxon>
        <taxon>Actinomycetes</taxon>
        <taxon>Mycobacteriales</taxon>
        <taxon>Gordoniaceae</taxon>
        <taxon>Gordonia</taxon>
    </lineage>
</organism>
<dbReference type="PANTHER" id="PTHR43471">
    <property type="entry name" value="ABC TRANSPORTER PERMEASE"/>
    <property type="match status" value="1"/>
</dbReference>
<evidence type="ECO:0000313" key="8">
    <source>
        <dbReference type="Proteomes" id="UP001479933"/>
    </source>
</evidence>
<dbReference type="Proteomes" id="UP001479933">
    <property type="component" value="Chromosome"/>
</dbReference>
<reference evidence="7 8" key="1">
    <citation type="journal article" date="2023" name="Virus Evol.">
        <title>Computational host range prediction-The good, the bad, and the ugly.</title>
        <authorList>
            <person name="Howell A.A."/>
            <person name="Versoza C.J."/>
            <person name="Pfeifer S.P."/>
        </authorList>
    </citation>
    <scope>NUCLEOTIDE SEQUENCE [LARGE SCALE GENOMIC DNA]</scope>
    <source>
        <strain evidence="7 8">1610/1b</strain>
    </source>
</reference>
<accession>A0ABZ2U4L2</accession>
<feature type="domain" description="ABC-2 type transporter transmembrane" evidence="6">
    <location>
        <begin position="29"/>
        <end position="378"/>
    </location>
</feature>
<keyword evidence="4 5" id="KW-0472">Membrane</keyword>
<evidence type="ECO:0000256" key="3">
    <source>
        <dbReference type="ARBA" id="ARBA00022989"/>
    </source>
</evidence>
<proteinExistence type="predicted"/>
<keyword evidence="3 5" id="KW-1133">Transmembrane helix</keyword>